<name>A0A934R708_9BACT</name>
<accession>A0A934R708</accession>
<comment type="caution">
    <text evidence="1">The sequence shown here is derived from an EMBL/GenBank/DDBJ whole genome shotgun (WGS) entry which is preliminary data.</text>
</comment>
<dbReference type="EMBL" id="JAENIK010000012">
    <property type="protein sequence ID" value="MBK1817381.1"/>
    <property type="molecule type" value="Genomic_DNA"/>
</dbReference>
<dbReference type="RefSeq" id="WP_200352324.1">
    <property type="nucleotide sequence ID" value="NZ_JAENIK010000012.1"/>
</dbReference>
<protein>
    <submittedName>
        <fullName evidence="1">Uncharacterized protein</fullName>
    </submittedName>
</protein>
<dbReference type="Proteomes" id="UP000600139">
    <property type="component" value="Unassembled WGS sequence"/>
</dbReference>
<sequence length="115" mass="12404">MIPAAAGPIRVCFLEHGVHEGFTSYGETSNHKLKCCPDCGKDGESCCMDVEGLPHTPEASQPRPFPPTLFFELPSLIVAPVCPIAEIEPAFVPGAPIRGPDKPGLRRALLEIWNI</sequence>
<evidence type="ECO:0000313" key="1">
    <source>
        <dbReference type="EMBL" id="MBK1817381.1"/>
    </source>
</evidence>
<keyword evidence="2" id="KW-1185">Reference proteome</keyword>
<organism evidence="1 2">
    <name type="scientific">Luteolibacter yonseiensis</name>
    <dbReference type="NCBI Taxonomy" id="1144680"/>
    <lineage>
        <taxon>Bacteria</taxon>
        <taxon>Pseudomonadati</taxon>
        <taxon>Verrucomicrobiota</taxon>
        <taxon>Verrucomicrobiia</taxon>
        <taxon>Verrucomicrobiales</taxon>
        <taxon>Verrucomicrobiaceae</taxon>
        <taxon>Luteolibacter</taxon>
    </lineage>
</organism>
<proteinExistence type="predicted"/>
<dbReference type="AlphaFoldDB" id="A0A934R708"/>
<gene>
    <name evidence="1" type="ORF">JIN84_17305</name>
</gene>
<reference evidence="1" key="1">
    <citation type="submission" date="2021-01" db="EMBL/GenBank/DDBJ databases">
        <title>Modified the classification status of verrucomicrobia.</title>
        <authorList>
            <person name="Feng X."/>
        </authorList>
    </citation>
    <scope>NUCLEOTIDE SEQUENCE</scope>
    <source>
        <strain evidence="1">JCM 18052</strain>
    </source>
</reference>
<evidence type="ECO:0000313" key="2">
    <source>
        <dbReference type="Proteomes" id="UP000600139"/>
    </source>
</evidence>